<dbReference type="AlphaFoldDB" id="A0A1N6CN37"/>
<dbReference type="PANTHER" id="PTHR43155">
    <property type="entry name" value="CYCLIC DI-GMP PHOSPHODIESTERASE PA4108-RELATED"/>
    <property type="match status" value="1"/>
</dbReference>
<proteinExistence type="predicted"/>
<organism evidence="3 4">
    <name type="scientific">Parasphingorhabdus marina DSM 22363</name>
    <dbReference type="NCBI Taxonomy" id="1123272"/>
    <lineage>
        <taxon>Bacteria</taxon>
        <taxon>Pseudomonadati</taxon>
        <taxon>Pseudomonadota</taxon>
        <taxon>Alphaproteobacteria</taxon>
        <taxon>Sphingomonadales</taxon>
        <taxon>Sphingomonadaceae</taxon>
        <taxon>Parasphingorhabdus</taxon>
    </lineage>
</organism>
<evidence type="ECO:0000313" key="4">
    <source>
        <dbReference type="Proteomes" id="UP000185192"/>
    </source>
</evidence>
<dbReference type="STRING" id="1123272.SAMN02745824_0396"/>
<dbReference type="SMART" id="SM00471">
    <property type="entry name" value="HDc"/>
    <property type="match status" value="1"/>
</dbReference>
<accession>A0A1N6CN37</accession>
<evidence type="ECO:0000259" key="2">
    <source>
        <dbReference type="PROSITE" id="PS51832"/>
    </source>
</evidence>
<dbReference type="InterPro" id="IPR021812">
    <property type="entry name" value="DUF3391"/>
</dbReference>
<dbReference type="EMBL" id="FSQW01000001">
    <property type="protein sequence ID" value="SIN59859.1"/>
    <property type="molecule type" value="Genomic_DNA"/>
</dbReference>
<dbReference type="PROSITE" id="PS51832">
    <property type="entry name" value="HD_GYP"/>
    <property type="match status" value="1"/>
</dbReference>
<protein>
    <submittedName>
        <fullName evidence="3">HD-GYP domain, c-di-GMP phosphodiesterase class II (Or its inactivated variant)</fullName>
    </submittedName>
</protein>
<dbReference type="SUPFAM" id="SSF109604">
    <property type="entry name" value="HD-domain/PDEase-like"/>
    <property type="match status" value="1"/>
</dbReference>
<keyword evidence="4" id="KW-1185">Reference proteome</keyword>
<evidence type="ECO:0000313" key="3">
    <source>
        <dbReference type="EMBL" id="SIN59859.1"/>
    </source>
</evidence>
<dbReference type="CDD" id="cd00077">
    <property type="entry name" value="HDc"/>
    <property type="match status" value="1"/>
</dbReference>
<reference evidence="4" key="1">
    <citation type="submission" date="2016-11" db="EMBL/GenBank/DDBJ databases">
        <authorList>
            <person name="Varghese N."/>
            <person name="Submissions S."/>
        </authorList>
    </citation>
    <scope>NUCLEOTIDE SEQUENCE [LARGE SCALE GENOMIC DNA]</scope>
    <source>
        <strain evidence="4">DSM 22363</strain>
    </source>
</reference>
<dbReference type="InterPro" id="IPR003607">
    <property type="entry name" value="HD/PDEase_dom"/>
</dbReference>
<evidence type="ECO:0000256" key="1">
    <source>
        <dbReference type="SAM" id="MobiDB-lite"/>
    </source>
</evidence>
<name>A0A1N6CN37_9SPHN</name>
<dbReference type="RefSeq" id="WP_074203475.1">
    <property type="nucleotide sequence ID" value="NZ_FSQW01000001.1"/>
</dbReference>
<dbReference type="GO" id="GO:0008081">
    <property type="term" value="F:phosphoric diester hydrolase activity"/>
    <property type="evidence" value="ECO:0007669"/>
    <property type="project" value="UniProtKB-ARBA"/>
</dbReference>
<dbReference type="Proteomes" id="UP000185192">
    <property type="component" value="Unassembled WGS sequence"/>
</dbReference>
<dbReference type="Pfam" id="PF13487">
    <property type="entry name" value="HD_5"/>
    <property type="match status" value="1"/>
</dbReference>
<dbReference type="Gene3D" id="1.10.3210.10">
    <property type="entry name" value="Hypothetical protein af1432"/>
    <property type="match status" value="1"/>
</dbReference>
<dbReference type="InterPro" id="IPR037522">
    <property type="entry name" value="HD_GYP_dom"/>
</dbReference>
<feature type="domain" description="HD-GYP" evidence="2">
    <location>
        <begin position="159"/>
        <end position="354"/>
    </location>
</feature>
<sequence length="425" mass="47287">MRHRVRTNDLKLGMFLHSLEGSWLEHPFWRSRFLLENQDQLEQIRSSGIAWAVIDDRKGKGPPESAPVAASDQPGDVPGKRTAVRRDPPPVIPRRSNIMPAPRPELRRLSGRERASAVRKASTVIKHSRTAVMGLFEDARLGNSVKSSKMAPLVDRIADSVDIDPTIILNMARLKTKDEYTYLHSVAVSALMINLARKLNVPEDQIHDIGMAGLLHDVGKTAIPDDILLKPGKLDDKEWTTVRNHPERGHQILSASEGVCDIALEVCLRHHEKMDGTGYPGRLSADNLSLVTRMSSVCDVYDALTSQRSYNKPLSASHALAKMQSWSGHFDQLVLRDFVDSLGILPAGTLVRMDEDELAVVIGESPSDYSAPIVRCFHSLHTDKAIRPKVIDTGRKRARSVLAVEDPEDFGFVDWTTMSRNLLAM</sequence>
<dbReference type="PANTHER" id="PTHR43155:SF2">
    <property type="entry name" value="CYCLIC DI-GMP PHOSPHODIESTERASE PA4108"/>
    <property type="match status" value="1"/>
</dbReference>
<gene>
    <name evidence="3" type="ORF">SAMN02745824_0396</name>
</gene>
<feature type="region of interest" description="Disordered" evidence="1">
    <location>
        <begin position="56"/>
        <end position="102"/>
    </location>
</feature>
<dbReference type="Pfam" id="PF11871">
    <property type="entry name" value="DUF3391"/>
    <property type="match status" value="1"/>
</dbReference>